<name>A0A6B0T1R8_9EURY</name>
<dbReference type="Gene3D" id="3.40.390.10">
    <property type="entry name" value="Collagenase (Catalytic Domain)"/>
    <property type="match status" value="1"/>
</dbReference>
<dbReference type="RefSeq" id="WP_159764281.1">
    <property type="nucleotide sequence ID" value="NZ_WUUT01000004.1"/>
</dbReference>
<comment type="caution">
    <text evidence="1">The sequence shown here is derived from an EMBL/GenBank/DDBJ whole genome shotgun (WGS) entry which is preliminary data.</text>
</comment>
<dbReference type="PROSITE" id="PS51257">
    <property type="entry name" value="PROKAR_LIPOPROTEIN"/>
    <property type="match status" value="1"/>
</dbReference>
<dbReference type="GO" id="GO:0008237">
    <property type="term" value="F:metallopeptidase activity"/>
    <property type="evidence" value="ECO:0007669"/>
    <property type="project" value="InterPro"/>
</dbReference>
<sequence>MERSESRRRTLLVVLAVSVVALAGCGLPGGANSGSGGAEGQTYPGVVDRTTASLSEENASAFLAAMTDDSGELTPVARAWVDRLEAVESVGTTQRDAVARSLATGGLGEGRLTRLDAVLAAPPAARQTILRDGLRDTSGDGLLDGEARLLGLDRTERYPTVSAAARELSAGGYENESLAYLDRLSARIDSEFQRAQIRGFGLVSRSVANGSVTAGDRRALADRSGDGLLDGTARELGLAPNGSHPVVSGLAESLATNGYSETELSYLSRISNASKNRSLWAQAAAVGLRDGAAGDGSVDPAVVAGLEVTGTGLLAGFAAEIGLTNRTDNATVGRLATRLADAGYTETELTYLRRAATVTAVPPRYAQARTLSLLEQPTTDGTVTTEDSDALVDSSGDGLLDPMARQIGVDPATANPRLGELAGPLAVGGYGDTELAYLERVAALRPYRGNGYERWAQARQLGLLDDAVANGTVTEGQLGALGNDDEDRLLNGIEAEFGTDPQRADTSGDGYLDHLVWGPMRDLGLSVTPGEPDVYVELDSVSGQEPASEAQLRDVAETFRSEPDDVGPINVHFFRCDSDRPDVSRASQMGDRIAEDRTLRGLGFHYLLVTDGSLTFRGTEVSGLTYTSTGDQSWMVIDGTLSQRVTPTHEASALAHELGHSLGLSRSAFEGIDSRAYSDGDYESVMNYNHWTPVTFSRRAPFDDYRWMAEQSFGSYHQNRTRLEATWQTGSVEGEVGCRRVVA</sequence>
<proteinExistence type="predicted"/>
<protein>
    <submittedName>
        <fullName evidence="1">Uncharacterized protein</fullName>
    </submittedName>
</protein>
<reference evidence="1 2" key="1">
    <citation type="submission" date="2019-12" db="EMBL/GenBank/DDBJ databases">
        <title>Isolation and characterization of three novel carbon monoxide-oxidizing members of Halobacteria from salione crusts and soils.</title>
        <authorList>
            <person name="Myers M.R."/>
            <person name="King G.M."/>
        </authorList>
    </citation>
    <scope>NUCLEOTIDE SEQUENCE [LARGE SCALE GENOMIC DNA]</scope>
    <source>
        <strain evidence="1 2">WSH3</strain>
    </source>
</reference>
<accession>A0A6B0T1R8</accession>
<dbReference type="SUPFAM" id="SSF55486">
    <property type="entry name" value="Metalloproteases ('zincins'), catalytic domain"/>
    <property type="match status" value="1"/>
</dbReference>
<dbReference type="OrthoDB" id="268789at2157"/>
<dbReference type="EMBL" id="WUUT01000004">
    <property type="protein sequence ID" value="MXR52148.1"/>
    <property type="molecule type" value="Genomic_DNA"/>
</dbReference>
<evidence type="ECO:0000313" key="1">
    <source>
        <dbReference type="EMBL" id="MXR52148.1"/>
    </source>
</evidence>
<dbReference type="AlphaFoldDB" id="A0A6B0T1R8"/>
<evidence type="ECO:0000313" key="2">
    <source>
        <dbReference type="Proteomes" id="UP000466535"/>
    </source>
</evidence>
<dbReference type="InterPro" id="IPR024079">
    <property type="entry name" value="MetalloPept_cat_dom_sf"/>
</dbReference>
<gene>
    <name evidence="1" type="ORF">GRX03_11120</name>
</gene>
<dbReference type="Proteomes" id="UP000466535">
    <property type="component" value="Unassembled WGS sequence"/>
</dbReference>
<keyword evidence="2" id="KW-1185">Reference proteome</keyword>
<organism evidence="1 2">
    <name type="scientific">Halovenus carboxidivorans</name>
    <dbReference type="NCBI Taxonomy" id="2692199"/>
    <lineage>
        <taxon>Archaea</taxon>
        <taxon>Methanobacteriati</taxon>
        <taxon>Methanobacteriota</taxon>
        <taxon>Stenosarchaea group</taxon>
        <taxon>Halobacteria</taxon>
        <taxon>Halobacteriales</taxon>
        <taxon>Haloarculaceae</taxon>
        <taxon>Halovenus</taxon>
    </lineage>
</organism>